<gene>
    <name evidence="1" type="ORF">SAMN04488024_11730</name>
</gene>
<dbReference type="EMBL" id="FMZH01000017">
    <property type="protein sequence ID" value="SDE31990.1"/>
    <property type="molecule type" value="Genomic_DNA"/>
</dbReference>
<dbReference type="Proteomes" id="UP000199455">
    <property type="component" value="Unassembled WGS sequence"/>
</dbReference>
<organism evidence="1 2">
    <name type="scientific">Pedobacter soli</name>
    <dbReference type="NCBI Taxonomy" id="390242"/>
    <lineage>
        <taxon>Bacteria</taxon>
        <taxon>Pseudomonadati</taxon>
        <taxon>Bacteroidota</taxon>
        <taxon>Sphingobacteriia</taxon>
        <taxon>Sphingobacteriales</taxon>
        <taxon>Sphingobacteriaceae</taxon>
        <taxon>Pedobacter</taxon>
    </lineage>
</organism>
<keyword evidence="2" id="KW-1185">Reference proteome</keyword>
<sequence>MDVYLTLKSESMRFNFFKNLFKKKSSVRLTKSQYWQKFELIELFNDLFKAEILLKELIQENTDAIELQKFTEVFTEELYDIEGDNVPDFTNILNLFKPDGEWNSFAFLRENELGNDIYRRSSRWKRNQGFEVGAKVSLSGEFGVVLNTEDRFYGLICWDTEIENDTEDWRGMFGSFQDIGGEIIDPDHKFKFINDDGSKK</sequence>
<dbReference type="RefSeq" id="WP_244154742.1">
    <property type="nucleotide sequence ID" value="NZ_FMZH01000017.1"/>
</dbReference>
<accession>A0A1G7BZM1</accession>
<evidence type="ECO:0000313" key="1">
    <source>
        <dbReference type="EMBL" id="SDE31990.1"/>
    </source>
</evidence>
<reference evidence="2" key="1">
    <citation type="submission" date="2016-10" db="EMBL/GenBank/DDBJ databases">
        <authorList>
            <person name="Varghese N."/>
            <person name="Submissions S."/>
        </authorList>
    </citation>
    <scope>NUCLEOTIDE SEQUENCE [LARGE SCALE GENOMIC DNA]</scope>
    <source>
        <strain evidence="2">DSM 18609</strain>
    </source>
</reference>
<dbReference type="STRING" id="390242.SAMN04488024_11730"/>
<protein>
    <submittedName>
        <fullName evidence="1">Uncharacterized protein</fullName>
    </submittedName>
</protein>
<proteinExistence type="predicted"/>
<dbReference type="AlphaFoldDB" id="A0A1G7BZM1"/>
<evidence type="ECO:0000313" key="2">
    <source>
        <dbReference type="Proteomes" id="UP000199455"/>
    </source>
</evidence>
<name>A0A1G7BZM1_9SPHI</name>